<evidence type="ECO:0000313" key="4">
    <source>
        <dbReference type="EMBL" id="SMF59218.1"/>
    </source>
</evidence>
<accession>A0A1X7FV82</accession>
<feature type="domain" description="Tryptophan synthase beta chain-like PALP" evidence="3">
    <location>
        <begin position="34"/>
        <end position="283"/>
    </location>
</feature>
<dbReference type="GO" id="GO:1901605">
    <property type="term" value="P:alpha-amino acid metabolic process"/>
    <property type="evidence" value="ECO:0007669"/>
    <property type="project" value="UniProtKB-ARBA"/>
</dbReference>
<evidence type="ECO:0000256" key="2">
    <source>
        <dbReference type="ARBA" id="ARBA00022898"/>
    </source>
</evidence>
<dbReference type="SUPFAM" id="SSF53686">
    <property type="entry name" value="Tryptophan synthase beta subunit-like PLP-dependent enzymes"/>
    <property type="match status" value="1"/>
</dbReference>
<protein>
    <submittedName>
        <fullName evidence="4">Cysteine synthase A</fullName>
    </submittedName>
</protein>
<sequence>MFERVRPRNLEDFEEPRMVPLGGHLFGACFFLMKLLPARFMLKRAVERGQLAPGGTICESSSGTFALALAMLSVLNGYRLLIVGDWALDRNLRRRLLQLGAELDIVEEPHPIGGFQLARLERLQEHLRRRPGSYWPAQYYNEDNPISYSKVAACFIDAVGPIDCLVGTVGSGGSMCGTARYLRMLFPDLTVIGVDTHNSVLFGQPNAPRKVSGLGGGIVPANVDHTQFDEIHWLPASEIMASAHDLHGRHGLFMGPTSGAAFRVARWWSDSNPGKTVVAIFPDEGHRYADTVYDEAWLESSIPGWNGTRMEEPTAVSSPTVDMTSWAKYPWRRRNLSDVLGDLPPRI</sequence>
<dbReference type="InterPro" id="IPR036052">
    <property type="entry name" value="TrpB-like_PALP_sf"/>
</dbReference>
<dbReference type="Pfam" id="PF00291">
    <property type="entry name" value="PALP"/>
    <property type="match status" value="1"/>
</dbReference>
<dbReference type="Gene3D" id="3.40.50.1100">
    <property type="match status" value="2"/>
</dbReference>
<dbReference type="EMBL" id="FXAF01000008">
    <property type="protein sequence ID" value="SMF59218.1"/>
    <property type="molecule type" value="Genomic_DNA"/>
</dbReference>
<name>A0A1X7FV82_9HYPH</name>
<evidence type="ECO:0000259" key="3">
    <source>
        <dbReference type="Pfam" id="PF00291"/>
    </source>
</evidence>
<dbReference type="PANTHER" id="PTHR10314">
    <property type="entry name" value="CYSTATHIONINE BETA-SYNTHASE"/>
    <property type="match status" value="1"/>
</dbReference>
<dbReference type="RefSeq" id="WP_085423813.1">
    <property type="nucleotide sequence ID" value="NZ_FXAF01000008.1"/>
</dbReference>
<dbReference type="PROSITE" id="PS51257">
    <property type="entry name" value="PROKAR_LIPOPROTEIN"/>
    <property type="match status" value="1"/>
</dbReference>
<keyword evidence="2" id="KW-0663">Pyridoxal phosphate</keyword>
<evidence type="ECO:0000256" key="1">
    <source>
        <dbReference type="ARBA" id="ARBA00001933"/>
    </source>
</evidence>
<dbReference type="AlphaFoldDB" id="A0A1X7FV82"/>
<dbReference type="Proteomes" id="UP000192903">
    <property type="component" value="Unassembled WGS sequence"/>
</dbReference>
<gene>
    <name evidence="4" type="ORF">SAMN02982989_0908</name>
</gene>
<dbReference type="OrthoDB" id="9805733at2"/>
<comment type="cofactor">
    <cofactor evidence="1">
        <name>pyridoxal 5'-phosphate</name>
        <dbReference type="ChEBI" id="CHEBI:597326"/>
    </cofactor>
</comment>
<evidence type="ECO:0000313" key="5">
    <source>
        <dbReference type="Proteomes" id="UP000192903"/>
    </source>
</evidence>
<organism evidence="4 5">
    <name type="scientific">Xaviernesmea oryzae</name>
    <dbReference type="NCBI Taxonomy" id="464029"/>
    <lineage>
        <taxon>Bacteria</taxon>
        <taxon>Pseudomonadati</taxon>
        <taxon>Pseudomonadota</taxon>
        <taxon>Alphaproteobacteria</taxon>
        <taxon>Hyphomicrobiales</taxon>
        <taxon>Rhizobiaceae</taxon>
        <taxon>Rhizobium/Agrobacterium group</taxon>
        <taxon>Xaviernesmea</taxon>
    </lineage>
</organism>
<proteinExistence type="predicted"/>
<reference evidence="5" key="1">
    <citation type="submission" date="2017-04" db="EMBL/GenBank/DDBJ databases">
        <authorList>
            <person name="Varghese N."/>
            <person name="Submissions S."/>
        </authorList>
    </citation>
    <scope>NUCLEOTIDE SEQUENCE [LARGE SCALE GENOMIC DNA]</scope>
    <source>
        <strain evidence="5">B4P</strain>
    </source>
</reference>
<dbReference type="InterPro" id="IPR050214">
    <property type="entry name" value="Cys_Synth/Cystath_Beta-Synth"/>
</dbReference>
<dbReference type="InterPro" id="IPR001926">
    <property type="entry name" value="TrpB-like_PALP"/>
</dbReference>
<dbReference type="STRING" id="464029.SAMN02982989_0908"/>
<keyword evidence="5" id="KW-1185">Reference proteome</keyword>